<feature type="domain" description="DUF2062" evidence="2">
    <location>
        <begin position="18"/>
        <end position="156"/>
    </location>
</feature>
<evidence type="ECO:0000313" key="5">
    <source>
        <dbReference type="RefSeq" id="XP_048335229.2"/>
    </source>
</evidence>
<proteinExistence type="predicted"/>
<gene>
    <name evidence="4 5" type="primary">LOC107410866</name>
</gene>
<dbReference type="RefSeq" id="XP_048335229.2">
    <property type="nucleotide sequence ID" value="XM_048479272.2"/>
</dbReference>
<dbReference type="Proteomes" id="UP001652623">
    <property type="component" value="Chromosome 7"/>
</dbReference>
<keyword evidence="3" id="KW-1185">Reference proteome</keyword>
<dbReference type="GeneID" id="107410866"/>
<reference evidence="4 5" key="1">
    <citation type="submission" date="2025-05" db="UniProtKB">
        <authorList>
            <consortium name="RefSeq"/>
        </authorList>
    </citation>
    <scope>IDENTIFICATION</scope>
    <source>
        <tissue evidence="4 5">Seedling</tissue>
    </source>
</reference>
<sequence length="195" mass="20936">MATTGLSIWFHNKIVDPLLQILSRGAEPKLLAFSAALGITFGVFPICGVTVFLCGVAIALLRSLCHAPSVMLANFIATPIELSLVIPFLRFGEAITGGEHFPLTSDALKKVLTGHASKEVLLSIAHALLGWVIAAPFLLATLYILFLPCFKILVRKFTSVPLSPRKPLHSHSEIRLKASPSTPPMATNFAAVSLK</sequence>
<dbReference type="AlphaFoldDB" id="A0A6P3ZGH5"/>
<evidence type="ECO:0000256" key="1">
    <source>
        <dbReference type="SAM" id="Phobius"/>
    </source>
</evidence>
<keyword evidence="1" id="KW-0812">Transmembrane</keyword>
<keyword evidence="1" id="KW-0472">Membrane</keyword>
<name>A0A6P3ZGH5_ZIZJJ</name>
<feature type="transmembrane region" description="Helical" evidence="1">
    <location>
        <begin position="30"/>
        <end position="60"/>
    </location>
</feature>
<feature type="transmembrane region" description="Helical" evidence="1">
    <location>
        <begin position="72"/>
        <end position="91"/>
    </location>
</feature>
<dbReference type="Pfam" id="PF09835">
    <property type="entry name" value="DUF2062"/>
    <property type="match status" value="1"/>
</dbReference>
<feature type="transmembrane region" description="Helical" evidence="1">
    <location>
        <begin position="120"/>
        <end position="146"/>
    </location>
</feature>
<evidence type="ECO:0000259" key="2">
    <source>
        <dbReference type="Pfam" id="PF09835"/>
    </source>
</evidence>
<keyword evidence="1" id="KW-1133">Transmembrane helix</keyword>
<dbReference type="RefSeq" id="XP_015873838.2">
    <property type="nucleotide sequence ID" value="XM_016018352.4"/>
</dbReference>
<dbReference type="PANTHER" id="PTHR35102:SF1">
    <property type="entry name" value="E3 UBIQUITIN-PROTEIN LIGASE"/>
    <property type="match status" value="1"/>
</dbReference>
<accession>A0A6P3ZGH5</accession>
<dbReference type="PANTHER" id="PTHR35102">
    <property type="entry name" value="E3 UBIQUITIN-PROTEIN LIGASE"/>
    <property type="match status" value="1"/>
</dbReference>
<protein>
    <submittedName>
        <fullName evidence="4 5">Uncharacterized protein LOC107410866 isoform X1</fullName>
    </submittedName>
</protein>
<organism evidence="3 4">
    <name type="scientific">Ziziphus jujuba</name>
    <name type="common">Chinese jujube</name>
    <name type="synonym">Ziziphus sativa</name>
    <dbReference type="NCBI Taxonomy" id="326968"/>
    <lineage>
        <taxon>Eukaryota</taxon>
        <taxon>Viridiplantae</taxon>
        <taxon>Streptophyta</taxon>
        <taxon>Embryophyta</taxon>
        <taxon>Tracheophyta</taxon>
        <taxon>Spermatophyta</taxon>
        <taxon>Magnoliopsida</taxon>
        <taxon>eudicotyledons</taxon>
        <taxon>Gunneridae</taxon>
        <taxon>Pentapetalae</taxon>
        <taxon>rosids</taxon>
        <taxon>fabids</taxon>
        <taxon>Rosales</taxon>
        <taxon>Rhamnaceae</taxon>
        <taxon>Paliureae</taxon>
        <taxon>Ziziphus</taxon>
    </lineage>
</organism>
<evidence type="ECO:0000313" key="3">
    <source>
        <dbReference type="Proteomes" id="UP001652623"/>
    </source>
</evidence>
<dbReference type="InterPro" id="IPR018639">
    <property type="entry name" value="DUF2062"/>
</dbReference>
<evidence type="ECO:0000313" key="4">
    <source>
        <dbReference type="RefSeq" id="XP_015873838.2"/>
    </source>
</evidence>